<dbReference type="PATRIC" id="fig|1232683.4.peg.2567"/>
<comment type="subcellular location">
    <subcellularLocation>
        <location evidence="1">Cell membrane</location>
        <topology evidence="1">Multi-pass membrane protein</topology>
    </subcellularLocation>
</comment>
<evidence type="ECO:0000256" key="5">
    <source>
        <dbReference type="ARBA" id="ARBA00023136"/>
    </source>
</evidence>
<keyword evidence="8" id="KW-1185">Reference proteome</keyword>
<dbReference type="RefSeq" id="WP_051692934.1">
    <property type="nucleotide sequence ID" value="NZ_JMQN01000040.1"/>
</dbReference>
<evidence type="ECO:0000313" key="7">
    <source>
        <dbReference type="EMBL" id="KEA63092.1"/>
    </source>
</evidence>
<dbReference type="InterPro" id="IPR036259">
    <property type="entry name" value="MFS_trans_sf"/>
</dbReference>
<dbReference type="InterPro" id="IPR011701">
    <property type="entry name" value="MFS"/>
</dbReference>
<feature type="transmembrane region" description="Helical" evidence="6">
    <location>
        <begin position="12"/>
        <end position="31"/>
    </location>
</feature>
<dbReference type="Proteomes" id="UP000028252">
    <property type="component" value="Unassembled WGS sequence"/>
</dbReference>
<dbReference type="PANTHER" id="PTHR43124:SF3">
    <property type="entry name" value="CHLORAMPHENICOL EFFLUX PUMP RV0191"/>
    <property type="match status" value="1"/>
</dbReference>
<dbReference type="OrthoDB" id="8229750at2"/>
<feature type="transmembrane region" description="Helical" evidence="6">
    <location>
        <begin position="272"/>
        <end position="292"/>
    </location>
</feature>
<feature type="transmembrane region" description="Helical" evidence="6">
    <location>
        <begin position="102"/>
        <end position="122"/>
    </location>
</feature>
<dbReference type="eggNOG" id="COG2814">
    <property type="taxonomic scope" value="Bacteria"/>
</dbReference>
<dbReference type="GO" id="GO:0005886">
    <property type="term" value="C:plasma membrane"/>
    <property type="evidence" value="ECO:0007669"/>
    <property type="project" value="UniProtKB-SubCell"/>
</dbReference>
<keyword evidence="3 6" id="KW-0812">Transmembrane</keyword>
<dbReference type="Pfam" id="PF07690">
    <property type="entry name" value="MFS_1"/>
    <property type="match status" value="1"/>
</dbReference>
<dbReference type="InterPro" id="IPR050189">
    <property type="entry name" value="MFS_Efflux_Transporters"/>
</dbReference>
<feature type="transmembrane region" description="Helical" evidence="6">
    <location>
        <begin position="208"/>
        <end position="229"/>
    </location>
</feature>
<protein>
    <submittedName>
        <fullName evidence="7">Permeases of the major facilitator superfamily</fullName>
    </submittedName>
</protein>
<evidence type="ECO:0000256" key="4">
    <source>
        <dbReference type="ARBA" id="ARBA00022989"/>
    </source>
</evidence>
<evidence type="ECO:0000256" key="1">
    <source>
        <dbReference type="ARBA" id="ARBA00004651"/>
    </source>
</evidence>
<feature type="transmembrane region" description="Helical" evidence="6">
    <location>
        <begin position="43"/>
        <end position="63"/>
    </location>
</feature>
<feature type="transmembrane region" description="Helical" evidence="6">
    <location>
        <begin position="332"/>
        <end position="353"/>
    </location>
</feature>
<evidence type="ECO:0000256" key="2">
    <source>
        <dbReference type="ARBA" id="ARBA00022475"/>
    </source>
</evidence>
<organism evidence="7 8">
    <name type="scientific">Marinobacterium lacunae</name>
    <dbReference type="NCBI Taxonomy" id="1232683"/>
    <lineage>
        <taxon>Bacteria</taxon>
        <taxon>Pseudomonadati</taxon>
        <taxon>Pseudomonadota</taxon>
        <taxon>Gammaproteobacteria</taxon>
        <taxon>Oceanospirillales</taxon>
        <taxon>Oceanospirillaceae</taxon>
        <taxon>Marinobacterium</taxon>
    </lineage>
</organism>
<dbReference type="PANTHER" id="PTHR43124">
    <property type="entry name" value="PURINE EFFLUX PUMP PBUE"/>
    <property type="match status" value="1"/>
</dbReference>
<sequence>MTTLNSLSGKAALSVGHMAGMIDMAALPLWIGVLMQHYRLQSAQAGLTVTVFLAAVVFASMVLAPKFNRLPHRFIAAGGFAVAALCFFAASRQAVSADSFQIFLILNAVAGVGAGSALSVTHGCIGRTDNPHRLFGIVNIALGMLAIAMYATLPEMIGKIGGQTLFHAFAIVMGCGALVSLLFFPQVDDQAGSADRDAERRREPIPRAAWMINGVVVCLTLSQATIFSYVERIGMARDFGEDRIQMILVLMGFINLAPGVLAALLQKRLSPIAVGIAGPLLQALFALTLTSAVDFPFYAVPTALYVTLVIFTHTFLFGLVSKVDPSGRAVAATPAMMMFGSCLGPLLGGVIVSGGGYQGLGWAVAVIAGIAVGLMLCVRRDLAKNSDTPVLAGA</sequence>
<evidence type="ECO:0000256" key="6">
    <source>
        <dbReference type="SAM" id="Phobius"/>
    </source>
</evidence>
<feature type="transmembrane region" description="Helical" evidence="6">
    <location>
        <begin position="359"/>
        <end position="378"/>
    </location>
</feature>
<feature type="transmembrane region" description="Helical" evidence="6">
    <location>
        <begin position="165"/>
        <end position="187"/>
    </location>
</feature>
<evidence type="ECO:0000313" key="8">
    <source>
        <dbReference type="Proteomes" id="UP000028252"/>
    </source>
</evidence>
<proteinExistence type="predicted"/>
<dbReference type="SUPFAM" id="SSF103473">
    <property type="entry name" value="MFS general substrate transporter"/>
    <property type="match status" value="1"/>
</dbReference>
<keyword evidence="5 6" id="KW-0472">Membrane</keyword>
<feature type="transmembrane region" description="Helical" evidence="6">
    <location>
        <begin position="298"/>
        <end position="320"/>
    </location>
</feature>
<gene>
    <name evidence="7" type="ORF">ADIMK_2616</name>
</gene>
<feature type="transmembrane region" description="Helical" evidence="6">
    <location>
        <begin position="70"/>
        <end position="90"/>
    </location>
</feature>
<feature type="transmembrane region" description="Helical" evidence="6">
    <location>
        <begin position="244"/>
        <end position="265"/>
    </location>
</feature>
<feature type="transmembrane region" description="Helical" evidence="6">
    <location>
        <begin position="134"/>
        <end position="153"/>
    </location>
</feature>
<dbReference type="AlphaFoldDB" id="A0A081FX37"/>
<reference evidence="7 8" key="1">
    <citation type="submission" date="2014-04" db="EMBL/GenBank/DDBJ databases">
        <title>Marinobacterium kochiensis sp. nov., isolated from sediment sample collected from Kochi backwaters in Kerala, India.</title>
        <authorList>
            <person name="Singh A."/>
            <person name="Pinnaka A.K."/>
        </authorList>
    </citation>
    <scope>NUCLEOTIDE SEQUENCE [LARGE SCALE GENOMIC DNA]</scope>
    <source>
        <strain evidence="7 8">AK27</strain>
    </source>
</reference>
<keyword evidence="4 6" id="KW-1133">Transmembrane helix</keyword>
<name>A0A081FX37_9GAMM</name>
<comment type="caution">
    <text evidence="7">The sequence shown here is derived from an EMBL/GenBank/DDBJ whole genome shotgun (WGS) entry which is preliminary data.</text>
</comment>
<dbReference type="EMBL" id="JMQN01000040">
    <property type="protein sequence ID" value="KEA63092.1"/>
    <property type="molecule type" value="Genomic_DNA"/>
</dbReference>
<dbReference type="STRING" id="1232683.ADIMK_2616"/>
<dbReference type="Gene3D" id="1.20.1250.20">
    <property type="entry name" value="MFS general substrate transporter like domains"/>
    <property type="match status" value="1"/>
</dbReference>
<dbReference type="GO" id="GO:0022857">
    <property type="term" value="F:transmembrane transporter activity"/>
    <property type="evidence" value="ECO:0007669"/>
    <property type="project" value="InterPro"/>
</dbReference>
<evidence type="ECO:0000256" key="3">
    <source>
        <dbReference type="ARBA" id="ARBA00022692"/>
    </source>
</evidence>
<accession>A0A081FX37</accession>
<keyword evidence="2" id="KW-1003">Cell membrane</keyword>